<protein>
    <submittedName>
        <fullName evidence="6">6-cysteine protein</fullName>
    </submittedName>
</protein>
<keyword evidence="2" id="KW-1133">Transmembrane helix</keyword>
<dbReference type="CTD" id="36378470"/>
<keyword evidence="5" id="KW-1185">Reference proteome</keyword>
<keyword evidence="2" id="KW-0812">Transmembrane</keyword>
<keyword evidence="3" id="KW-0732">Signal</keyword>
<evidence type="ECO:0000313" key="6">
    <source>
        <dbReference type="WBParaSite" id="SRAE_2000077600.1"/>
    </source>
</evidence>
<evidence type="ECO:0000256" key="3">
    <source>
        <dbReference type="SAM" id="SignalP"/>
    </source>
</evidence>
<feature type="region of interest" description="Disordered" evidence="1">
    <location>
        <begin position="681"/>
        <end position="730"/>
    </location>
</feature>
<evidence type="ECO:0000313" key="4">
    <source>
        <dbReference type="EMBL" id="CEF66106.1"/>
    </source>
</evidence>
<feature type="compositionally biased region" description="Low complexity" evidence="1">
    <location>
        <begin position="684"/>
        <end position="700"/>
    </location>
</feature>
<gene>
    <name evidence="4 6 7" type="ORF">SRAE_2000077600</name>
</gene>
<evidence type="ECO:0000313" key="7">
    <source>
        <dbReference type="WormBase" id="SRAE_2000077600"/>
    </source>
</evidence>
<evidence type="ECO:0000313" key="5">
    <source>
        <dbReference type="Proteomes" id="UP000035682"/>
    </source>
</evidence>
<evidence type="ECO:0000256" key="1">
    <source>
        <dbReference type="SAM" id="MobiDB-lite"/>
    </source>
</evidence>
<evidence type="ECO:0000256" key="2">
    <source>
        <dbReference type="SAM" id="Phobius"/>
    </source>
</evidence>
<feature type="transmembrane region" description="Helical" evidence="2">
    <location>
        <begin position="645"/>
        <end position="670"/>
    </location>
</feature>
<dbReference type="RefSeq" id="XP_024505306.1">
    <property type="nucleotide sequence ID" value="XM_024651649.1"/>
</dbReference>
<dbReference type="WBParaSite" id="SRAE_2000077600.1">
    <property type="protein sequence ID" value="SRAE_2000077600.1"/>
    <property type="gene ID" value="WBGene00260976"/>
</dbReference>
<name>A0A090L8K5_STRRB</name>
<accession>A0A090L8K5</accession>
<dbReference type="GeneID" id="36378470"/>
<dbReference type="WormBase" id="SRAE_2000077600">
    <property type="protein sequence ID" value="SRP10730"/>
    <property type="gene ID" value="WBGene00260976"/>
</dbReference>
<organism evidence="4">
    <name type="scientific">Strongyloides ratti</name>
    <name type="common">Parasitic roundworm</name>
    <dbReference type="NCBI Taxonomy" id="34506"/>
    <lineage>
        <taxon>Eukaryota</taxon>
        <taxon>Metazoa</taxon>
        <taxon>Ecdysozoa</taxon>
        <taxon>Nematoda</taxon>
        <taxon>Chromadorea</taxon>
        <taxon>Rhabditida</taxon>
        <taxon>Tylenchina</taxon>
        <taxon>Panagrolaimomorpha</taxon>
        <taxon>Strongyloidoidea</taxon>
        <taxon>Strongyloididae</taxon>
        <taxon>Strongyloides</taxon>
    </lineage>
</organism>
<feature type="compositionally biased region" description="Basic residues" evidence="1">
    <location>
        <begin position="701"/>
        <end position="720"/>
    </location>
</feature>
<proteinExistence type="predicted"/>
<dbReference type="AlphaFoldDB" id="A0A090L8K5"/>
<dbReference type="EMBL" id="LN609529">
    <property type="protein sequence ID" value="CEF66106.1"/>
    <property type="molecule type" value="Genomic_DNA"/>
</dbReference>
<feature type="chain" id="PRO_5015030569" evidence="3">
    <location>
        <begin position="26"/>
        <end position="730"/>
    </location>
</feature>
<reference evidence="4 5" key="1">
    <citation type="submission" date="2014-09" db="EMBL/GenBank/DDBJ databases">
        <authorList>
            <person name="Martin A.A."/>
        </authorList>
    </citation>
    <scope>NUCLEOTIDE SEQUENCE</scope>
    <source>
        <strain evidence="5">ED321</strain>
        <strain evidence="4">ED321 Heterogonic</strain>
    </source>
</reference>
<dbReference type="Proteomes" id="UP000035682">
    <property type="component" value="Unplaced"/>
</dbReference>
<sequence length="730" mass="84569">MRLISLHLLVYSLIFSICTIKLSYANTNGWGEYSCDSSIQENRVYVMVDYNIVPSSKKENTFFTIKEDDAPIHGEFVVHSIQNSVNLKITKLKKILIPLKNLYHKQQSSYESFGNNIYFLICPKKAASNSHFTFNKPYEQMPLTQNKIGFKCSLLSCNIGLYPQGDQHMSTSEKIMNGGVVEQGLFIGFKDNPTENFNYILFYGGTKTAGYDKTVLVACPYKNWVSRYTYATFKPDSLILDHYPKIPDDYDRHILVPAHRLRYIPRQIGVKNRLTFTCGYLEQDKNITQSGPIRIGYEFDKNDNYLIDYFQIKSDKFYCGNIDITNYYLFSYIYKADIHYSDQGEIEYITKLNEHKFYYKQVIYAYDKDWILNKFKNNKEKFFDNDYDLPIFETKCVAKHGTEVGKLGLTVDKIPQYPKYKVVKKDDPEKETYTIDLDANKDKEISCKVILFKNKDPRYSDFYEKAFSTRIQKILDVNDQTYSGELVKSIKITGDPNKDIGKYKCILYNVTILDIVDSEFYVLAKSLSNQTTTVDESMSNKDMYKCDLVDKNKQFLIKMTVTIPNKKPIFFERDTKIINYINKNFKERFDHVVYHPDDEKDYRTDTNVKCIYLDPNTKKETEVQKNIKVAEKKKKKETKGLSKTVIISIICGSIFAVIVLIGVVICLIVVKKNEKKKQMLISQNSGTSSMSKSHSSVRGSSKSKSKRTKGNSRKKSRTKSKSVVSKNCKS</sequence>
<feature type="signal peptide" evidence="3">
    <location>
        <begin position="1"/>
        <end position="25"/>
    </location>
</feature>
<reference evidence="6" key="2">
    <citation type="submission" date="2020-12" db="UniProtKB">
        <authorList>
            <consortium name="WormBaseParasite"/>
        </authorList>
    </citation>
    <scope>IDENTIFICATION</scope>
</reference>
<keyword evidence="2" id="KW-0472">Membrane</keyword>
<feature type="compositionally biased region" description="Low complexity" evidence="1">
    <location>
        <begin position="721"/>
        <end position="730"/>
    </location>
</feature>